<dbReference type="KEGG" id="lve:103085263"/>
<dbReference type="PANTHER" id="PTHR16135">
    <property type="entry name" value="REPRESSOR OF YIELD OF DENV PROTEIN"/>
    <property type="match status" value="1"/>
</dbReference>
<name>A0A340XHE5_LIPVE</name>
<protein>
    <submittedName>
        <fullName evidence="9">UPF0515 protein C19orf66 homolog</fullName>
    </submittedName>
</protein>
<proteinExistence type="inferred from homology"/>
<dbReference type="RefSeq" id="XP_007460818.1">
    <property type="nucleotide sequence ID" value="XM_007460756.1"/>
</dbReference>
<evidence type="ECO:0000256" key="1">
    <source>
        <dbReference type="ARBA" id="ARBA00004123"/>
    </source>
</evidence>
<gene>
    <name evidence="9" type="primary">LOC103085263</name>
</gene>
<evidence type="ECO:0000256" key="2">
    <source>
        <dbReference type="ARBA" id="ARBA00004201"/>
    </source>
</evidence>
<dbReference type="InParanoid" id="A0A340XHE5"/>
<evidence type="ECO:0000256" key="5">
    <source>
        <dbReference type="ARBA" id="ARBA00022884"/>
    </source>
</evidence>
<dbReference type="GO" id="GO:1990825">
    <property type="term" value="F:sequence-specific mRNA binding"/>
    <property type="evidence" value="ECO:0007669"/>
    <property type="project" value="TreeGrafter"/>
</dbReference>
<dbReference type="OrthoDB" id="9423182at2759"/>
<dbReference type="InterPro" id="IPR026795">
    <property type="entry name" value="SHFL"/>
</dbReference>
<reference evidence="9" key="1">
    <citation type="submission" date="2025-08" db="UniProtKB">
        <authorList>
            <consortium name="RefSeq"/>
        </authorList>
    </citation>
    <scope>IDENTIFICATION</scope>
</reference>
<dbReference type="GeneID" id="103085263"/>
<evidence type="ECO:0000256" key="4">
    <source>
        <dbReference type="ARBA" id="ARBA00022490"/>
    </source>
</evidence>
<keyword evidence="8" id="KW-1185">Reference proteome</keyword>
<evidence type="ECO:0000313" key="8">
    <source>
        <dbReference type="Proteomes" id="UP000265300"/>
    </source>
</evidence>
<dbReference type="FunCoup" id="A0A340XHE5">
    <property type="interactions" value="128"/>
</dbReference>
<dbReference type="Proteomes" id="UP000265300">
    <property type="component" value="Unplaced"/>
</dbReference>
<dbReference type="GO" id="GO:0043022">
    <property type="term" value="F:ribosome binding"/>
    <property type="evidence" value="ECO:0007669"/>
    <property type="project" value="TreeGrafter"/>
</dbReference>
<keyword evidence="4" id="KW-0963">Cytoplasm</keyword>
<dbReference type="GO" id="GO:0075523">
    <property type="term" value="P:viral translational frameshifting"/>
    <property type="evidence" value="ECO:0007669"/>
    <property type="project" value="TreeGrafter"/>
</dbReference>
<comment type="subcellular location">
    <subcellularLocation>
        <location evidence="2">Cytoplasm</location>
        <location evidence="2">P-body</location>
    </subcellularLocation>
    <subcellularLocation>
        <location evidence="1">Nucleus</location>
    </subcellularLocation>
</comment>
<dbReference type="CTD" id="55337"/>
<organism evidence="8 9">
    <name type="scientific">Lipotes vexillifer</name>
    <name type="common">Yangtze river dolphin</name>
    <dbReference type="NCBI Taxonomy" id="118797"/>
    <lineage>
        <taxon>Eukaryota</taxon>
        <taxon>Metazoa</taxon>
        <taxon>Chordata</taxon>
        <taxon>Craniata</taxon>
        <taxon>Vertebrata</taxon>
        <taxon>Euteleostomi</taxon>
        <taxon>Mammalia</taxon>
        <taxon>Eutheria</taxon>
        <taxon>Laurasiatheria</taxon>
        <taxon>Artiodactyla</taxon>
        <taxon>Whippomorpha</taxon>
        <taxon>Cetacea</taxon>
        <taxon>Odontoceti</taxon>
        <taxon>Lipotidae</taxon>
        <taxon>Lipotes</taxon>
    </lineage>
</organism>
<evidence type="ECO:0000313" key="9">
    <source>
        <dbReference type="RefSeq" id="XP_007460818.1"/>
    </source>
</evidence>
<dbReference type="GO" id="GO:0005634">
    <property type="term" value="C:nucleus"/>
    <property type="evidence" value="ECO:0007669"/>
    <property type="project" value="UniProtKB-SubCell"/>
</dbReference>
<evidence type="ECO:0000256" key="3">
    <source>
        <dbReference type="ARBA" id="ARBA00005469"/>
    </source>
</evidence>
<dbReference type="Pfam" id="PF15135">
    <property type="entry name" value="UPF0515"/>
    <property type="match status" value="1"/>
</dbReference>
<feature type="region of interest" description="Disordered" evidence="7">
    <location>
        <begin position="1"/>
        <end position="38"/>
    </location>
</feature>
<accession>A0A340XHE5</accession>
<keyword evidence="6" id="KW-0539">Nucleus</keyword>
<dbReference type="PANTHER" id="PTHR16135:SF2">
    <property type="entry name" value="SHIFTLESS ANTIVIRAL INHIBITOR OF RIBOSOMAL FRAMESHIFTING PROTEIN"/>
    <property type="match status" value="1"/>
</dbReference>
<dbReference type="GO" id="GO:0000932">
    <property type="term" value="C:P-body"/>
    <property type="evidence" value="ECO:0007669"/>
    <property type="project" value="UniProtKB-SubCell"/>
</dbReference>
<keyword evidence="5" id="KW-0694">RNA-binding</keyword>
<dbReference type="AlphaFoldDB" id="A0A340XHE5"/>
<dbReference type="GO" id="GO:0045087">
    <property type="term" value="P:innate immune response"/>
    <property type="evidence" value="ECO:0007669"/>
    <property type="project" value="TreeGrafter"/>
</dbReference>
<evidence type="ECO:0000256" key="7">
    <source>
        <dbReference type="SAM" id="MobiDB-lite"/>
    </source>
</evidence>
<evidence type="ECO:0000256" key="6">
    <source>
        <dbReference type="ARBA" id="ARBA00023242"/>
    </source>
</evidence>
<sequence length="355" mass="39961">MSQEGVEVGEGYNWAGGPREMLGRSRGRGGGFALPGDSIRNLDLPPGWHSSPSERRVTATCPRAKCGLLEEKRGLLGQGVRRLREKFHGKVSSKKAGTLMRKFGSDHTGVGRSIVYGVKQKDGQELSNDLDAQDPPEDMKQDRDIQAVATSLLPLTEANLRMFQRAQEDLIPAVDRQFACSSCDHVWWRRVPQRKEVSRCRKCRKRYEPVPSEKMWGVAEFHCPRCRHNFRGWAQMGSRSPCYGCGFPVYPTRILPPRWDRDTDRRSTHTHSCSAEDCYNRREPHVPGTSCAHPKSRKQNHLPKVLHPSNLHISSGSTVATCLSQGGLLEDLDNLILEDLKEEEEEEEDEGGHGE</sequence>
<comment type="similarity">
    <text evidence="3">Belongs to the SHFL family.</text>
</comment>